<keyword evidence="2" id="KW-0548">Nucleotidyltransferase</keyword>
<proteinExistence type="inferred from homology"/>
<name>A0A2P8QZ85_9BACT</name>
<protein>
    <submittedName>
        <fullName evidence="2">Acylneuraminate cytidylyltransferase</fullName>
    </submittedName>
</protein>
<dbReference type="Proteomes" id="UP000240535">
    <property type="component" value="Unassembled WGS sequence"/>
</dbReference>
<comment type="caution">
    <text evidence="2">The sequence shown here is derived from an EMBL/GenBank/DDBJ whole genome shotgun (WGS) entry which is preliminary data.</text>
</comment>
<dbReference type="OrthoDB" id="9805604at2"/>
<evidence type="ECO:0000313" key="3">
    <source>
        <dbReference type="Proteomes" id="UP000240535"/>
    </source>
</evidence>
<evidence type="ECO:0000256" key="1">
    <source>
        <dbReference type="ARBA" id="ARBA00010726"/>
    </source>
</evidence>
<dbReference type="SUPFAM" id="SSF53448">
    <property type="entry name" value="Nucleotide-diphospho-sugar transferases"/>
    <property type="match status" value="1"/>
</dbReference>
<dbReference type="PANTHER" id="PTHR21485">
    <property type="entry name" value="HAD SUPERFAMILY MEMBERS CMAS AND KDSC"/>
    <property type="match status" value="1"/>
</dbReference>
<dbReference type="GO" id="GO:0008781">
    <property type="term" value="F:N-acylneuraminate cytidylyltransferase activity"/>
    <property type="evidence" value="ECO:0007669"/>
    <property type="project" value="TreeGrafter"/>
</dbReference>
<dbReference type="AlphaFoldDB" id="A0A2P8QZ85"/>
<dbReference type="EMBL" id="PDHH01000006">
    <property type="protein sequence ID" value="PSM51558.1"/>
    <property type="molecule type" value="Genomic_DNA"/>
</dbReference>
<organism evidence="2 3">
    <name type="scientific">Campylobacter blaseri</name>
    <dbReference type="NCBI Taxonomy" id="2042961"/>
    <lineage>
        <taxon>Bacteria</taxon>
        <taxon>Pseudomonadati</taxon>
        <taxon>Campylobacterota</taxon>
        <taxon>Epsilonproteobacteria</taxon>
        <taxon>Campylobacterales</taxon>
        <taxon>Campylobacteraceae</taxon>
        <taxon>Campylobacter</taxon>
    </lineage>
</organism>
<dbReference type="RefSeq" id="WP_106872138.1">
    <property type="nucleotide sequence ID" value="NZ_CP053841.1"/>
</dbReference>
<dbReference type="InterPro" id="IPR003329">
    <property type="entry name" value="Cytidylyl_trans"/>
</dbReference>
<dbReference type="InterPro" id="IPR029044">
    <property type="entry name" value="Nucleotide-diphossugar_trans"/>
</dbReference>
<dbReference type="InterPro" id="IPR050793">
    <property type="entry name" value="CMP-NeuNAc_synthase"/>
</dbReference>
<keyword evidence="2" id="KW-0808">Transferase</keyword>
<dbReference type="PANTHER" id="PTHR21485:SF6">
    <property type="entry name" value="N-ACYLNEURAMINATE CYTIDYLYLTRANSFERASE-RELATED"/>
    <property type="match status" value="1"/>
</dbReference>
<reference evidence="3" key="1">
    <citation type="submission" date="2017-10" db="EMBL/GenBank/DDBJ databases">
        <title>Campylobacter species from seals.</title>
        <authorList>
            <person name="Gilbert M.J."/>
            <person name="Zomer A.L."/>
            <person name="Timmerman A.J."/>
            <person name="Duim B."/>
            <person name="Wagenaar J.A."/>
        </authorList>
    </citation>
    <scope>NUCLEOTIDE SEQUENCE [LARGE SCALE GENOMIC DNA]</scope>
    <source>
        <strain evidence="3">17S00004-5</strain>
    </source>
</reference>
<keyword evidence="3" id="KW-1185">Reference proteome</keyword>
<dbReference type="Pfam" id="PF02348">
    <property type="entry name" value="CTP_transf_3"/>
    <property type="match status" value="1"/>
</dbReference>
<gene>
    <name evidence="2" type="ORF">CQ405_07115</name>
</gene>
<accession>A0A2P8QZ85</accession>
<dbReference type="Gene3D" id="3.90.550.10">
    <property type="entry name" value="Spore Coat Polysaccharide Biosynthesis Protein SpsA, Chain A"/>
    <property type="match status" value="1"/>
</dbReference>
<evidence type="ECO:0000313" key="2">
    <source>
        <dbReference type="EMBL" id="PSM51558.1"/>
    </source>
</evidence>
<dbReference type="CDD" id="cd02513">
    <property type="entry name" value="CMP-NeuAc_Synthase"/>
    <property type="match status" value="1"/>
</dbReference>
<sequence>MNILSIIPARGGSKGFKGKNIFPLYNKPLIAWSIEASLKSKYITKTIVSSDDDEILEISKNYGSQIIKRPDELALDYTPSEPVITHALKTLNENFDFIVFLQPTSPLRNSSDIDSAIKMYLDKKSKSLISVKEVDNKFLKSFLLNDNKLEPINNPKFPFTRRQDLPKLYMPNGAIYIVDYRYFLENEQLFSDDCVAFVMSDEKSIDIDSYEDIIKCEKVLTR</sequence>
<comment type="similarity">
    <text evidence="1">Belongs to the CMP-NeuNAc synthase family.</text>
</comment>